<keyword evidence="3" id="KW-0804">Transcription</keyword>
<dbReference type="Gene3D" id="1.10.10.10">
    <property type="entry name" value="Winged helix-like DNA-binding domain superfamily/Winged helix DNA-binding domain"/>
    <property type="match status" value="1"/>
</dbReference>
<evidence type="ECO:0000313" key="5">
    <source>
        <dbReference type="Proteomes" id="UP001205311"/>
    </source>
</evidence>
<proteinExistence type="predicted"/>
<dbReference type="PANTHER" id="PTHR38465:SF2">
    <property type="entry name" value="HTH-TYPE TRANSCRIPTIONAL REGULATOR MMPR5"/>
    <property type="match status" value="1"/>
</dbReference>
<keyword evidence="2" id="KW-0238">DNA-binding</keyword>
<evidence type="ECO:0000256" key="2">
    <source>
        <dbReference type="ARBA" id="ARBA00023125"/>
    </source>
</evidence>
<dbReference type="EMBL" id="JAMTCP010000007">
    <property type="protein sequence ID" value="MCP2258256.1"/>
    <property type="molecule type" value="Genomic_DNA"/>
</dbReference>
<keyword evidence="5" id="KW-1185">Reference proteome</keyword>
<keyword evidence="1" id="KW-0805">Transcription regulation</keyword>
<name>A0ABT1HRW3_STRSD</name>
<dbReference type="InterPro" id="IPR036388">
    <property type="entry name" value="WH-like_DNA-bd_sf"/>
</dbReference>
<accession>A0ABT1HRW3</accession>
<comment type="caution">
    <text evidence="4">The sequence shown here is derived from an EMBL/GenBank/DDBJ whole genome shotgun (WGS) entry which is preliminary data.</text>
</comment>
<reference evidence="4 5" key="1">
    <citation type="submission" date="2022-06" db="EMBL/GenBank/DDBJ databases">
        <title>Genomic Encyclopedia of Archaeal and Bacterial Type Strains, Phase II (KMG-II): from individual species to whole genera.</title>
        <authorList>
            <person name="Goeker M."/>
        </authorList>
    </citation>
    <scope>NUCLEOTIDE SEQUENCE [LARGE SCALE GENOMIC DNA]</scope>
    <source>
        <strain evidence="4 5">DSM 40477</strain>
    </source>
</reference>
<evidence type="ECO:0000256" key="3">
    <source>
        <dbReference type="ARBA" id="ARBA00023163"/>
    </source>
</evidence>
<protein>
    <submittedName>
        <fullName evidence="4">MarR family protein</fullName>
    </submittedName>
</protein>
<gene>
    <name evidence="4" type="ORF">LX15_001950</name>
</gene>
<dbReference type="InterPro" id="IPR036390">
    <property type="entry name" value="WH_DNA-bd_sf"/>
</dbReference>
<sequence>MMSDGEAEFVDRVGLFFESLGAPRTMGRIYGWLMICDPPDQSLTALARTLSVSKASVSTTIRPMSEGGLVERVPVAGREHHYRIVPGGLSRLVRLHFTRVGAGAEVAAFGLSVVDEDRAGPRERLAEFRDFCEFTQREAGSEFVRRWAEFRTTKGSQ</sequence>
<dbReference type="InterPro" id="IPR052362">
    <property type="entry name" value="HTH-GbsR_regulator"/>
</dbReference>
<dbReference type="Proteomes" id="UP001205311">
    <property type="component" value="Unassembled WGS sequence"/>
</dbReference>
<evidence type="ECO:0000256" key="1">
    <source>
        <dbReference type="ARBA" id="ARBA00023015"/>
    </source>
</evidence>
<evidence type="ECO:0000313" key="4">
    <source>
        <dbReference type="EMBL" id="MCP2258256.1"/>
    </source>
</evidence>
<dbReference type="PANTHER" id="PTHR38465">
    <property type="entry name" value="HTH-TYPE TRANSCRIPTIONAL REGULATOR MJ1563-RELATED"/>
    <property type="match status" value="1"/>
</dbReference>
<organism evidence="4 5">
    <name type="scientific">Streptoalloteichus tenebrarius (strain ATCC 17920 / DSM 40477 / JCM 4838 / CBS 697.72 / NBRC 16177 / NCIMB 11028 / NRRL B-12390 / A12253. 1 / ISP 5477)</name>
    <name type="common">Streptomyces tenebrarius</name>
    <dbReference type="NCBI Taxonomy" id="1933"/>
    <lineage>
        <taxon>Bacteria</taxon>
        <taxon>Bacillati</taxon>
        <taxon>Actinomycetota</taxon>
        <taxon>Actinomycetes</taxon>
        <taxon>Pseudonocardiales</taxon>
        <taxon>Pseudonocardiaceae</taxon>
        <taxon>Streptoalloteichus</taxon>
    </lineage>
</organism>
<dbReference type="SUPFAM" id="SSF46785">
    <property type="entry name" value="Winged helix' DNA-binding domain"/>
    <property type="match status" value="1"/>
</dbReference>